<dbReference type="AlphaFoldDB" id="A0A1F5SYM4"/>
<dbReference type="PANTHER" id="PTHR11088">
    <property type="entry name" value="TRNA DIMETHYLALLYLTRANSFERASE"/>
    <property type="match status" value="1"/>
</dbReference>
<feature type="binding site" evidence="10">
    <location>
        <begin position="11"/>
        <end position="18"/>
    </location>
    <ligand>
        <name>ATP</name>
        <dbReference type="ChEBI" id="CHEBI:30616"/>
    </ligand>
</feature>
<dbReference type="PANTHER" id="PTHR11088:SF60">
    <property type="entry name" value="TRNA DIMETHYLALLYLTRANSFERASE"/>
    <property type="match status" value="1"/>
</dbReference>
<dbReference type="SUPFAM" id="SSF52540">
    <property type="entry name" value="P-loop containing nucleoside triphosphate hydrolases"/>
    <property type="match status" value="1"/>
</dbReference>
<dbReference type="InterPro" id="IPR018022">
    <property type="entry name" value="IPT"/>
</dbReference>
<comment type="cofactor">
    <cofactor evidence="1 10">
        <name>Mg(2+)</name>
        <dbReference type="ChEBI" id="CHEBI:18420"/>
    </cofactor>
</comment>
<sequence length="307" mass="35159">MQKKKIIVVVGATGSGKSNLAHKIAKHIGGYLISADSRQVFKNMNIGTNKDNGKWLRKGFKKHYIVDGVEEFMVDIVNPNKPFSLDHWLKQVKKIIDIEKSDPVVVGGTGLYTSALVHGYALPGAPNKSFRQKIESEYQQHGLEYMVKKLVQQDPDIEQKIDTSNPRRVMRAFELLRTAGTIEKKSNLEPKFDFLVLGLEKNREELYRKIDTRVDQMITEGLVEEVKFLIKKGYKSDSPAMTGIGYRQIVDSLNGIHDLNEAIRLIKRDTRHYAKRQLTWYRKDDYIHWISSPKQAIKLVSAFLSNT</sequence>
<keyword evidence="5 10" id="KW-0819">tRNA processing</keyword>
<name>A0A1F5SYM4_9BACT</name>
<comment type="caution">
    <text evidence="10">Lacks conserved residue(s) required for the propagation of feature annotation.</text>
</comment>
<dbReference type="Gene3D" id="1.10.20.140">
    <property type="match status" value="1"/>
</dbReference>
<evidence type="ECO:0000256" key="9">
    <source>
        <dbReference type="ARBA" id="ARBA00049563"/>
    </source>
</evidence>
<dbReference type="STRING" id="1798002.A2478_05085"/>
<accession>A0A1F5SYM4</accession>
<dbReference type="GO" id="GO:0005524">
    <property type="term" value="F:ATP binding"/>
    <property type="evidence" value="ECO:0007669"/>
    <property type="project" value="UniProtKB-UniRule"/>
</dbReference>
<proteinExistence type="inferred from homology"/>
<keyword evidence="6 10" id="KW-0547">Nucleotide-binding</keyword>
<dbReference type="GO" id="GO:0052381">
    <property type="term" value="F:tRNA dimethylallyltransferase activity"/>
    <property type="evidence" value="ECO:0007669"/>
    <property type="project" value="UniProtKB-UniRule"/>
</dbReference>
<evidence type="ECO:0000256" key="4">
    <source>
        <dbReference type="ARBA" id="ARBA00022679"/>
    </source>
</evidence>
<evidence type="ECO:0000256" key="11">
    <source>
        <dbReference type="RuleBase" id="RU003783"/>
    </source>
</evidence>
<comment type="catalytic activity">
    <reaction evidence="9 10 11">
        <text>adenosine(37) in tRNA + dimethylallyl diphosphate = N(6)-dimethylallyladenosine(37) in tRNA + diphosphate</text>
        <dbReference type="Rhea" id="RHEA:26482"/>
        <dbReference type="Rhea" id="RHEA-COMP:10162"/>
        <dbReference type="Rhea" id="RHEA-COMP:10375"/>
        <dbReference type="ChEBI" id="CHEBI:33019"/>
        <dbReference type="ChEBI" id="CHEBI:57623"/>
        <dbReference type="ChEBI" id="CHEBI:74411"/>
        <dbReference type="ChEBI" id="CHEBI:74415"/>
        <dbReference type="EC" id="2.5.1.75"/>
    </reaction>
</comment>
<organism evidence="14 15">
    <name type="scientific">Candidatus Falkowbacteria bacterium RIFOXYC2_FULL_36_12</name>
    <dbReference type="NCBI Taxonomy" id="1798002"/>
    <lineage>
        <taxon>Bacteria</taxon>
        <taxon>Candidatus Falkowiibacteriota</taxon>
    </lineage>
</organism>
<keyword evidence="8 10" id="KW-0460">Magnesium</keyword>
<dbReference type="Gene3D" id="3.40.50.300">
    <property type="entry name" value="P-loop containing nucleotide triphosphate hydrolases"/>
    <property type="match status" value="1"/>
</dbReference>
<gene>
    <name evidence="10" type="primary">miaA</name>
    <name evidence="14" type="ORF">A2478_05085</name>
</gene>
<evidence type="ECO:0000256" key="3">
    <source>
        <dbReference type="ARBA" id="ARBA00005842"/>
    </source>
</evidence>
<feature type="site" description="Interaction with substrate tRNA" evidence="10">
    <location>
        <position position="109"/>
    </location>
</feature>
<evidence type="ECO:0000256" key="8">
    <source>
        <dbReference type="ARBA" id="ARBA00022842"/>
    </source>
</evidence>
<reference evidence="14 15" key="1">
    <citation type="journal article" date="2016" name="Nat. Commun.">
        <title>Thousands of microbial genomes shed light on interconnected biogeochemical processes in an aquifer system.</title>
        <authorList>
            <person name="Anantharaman K."/>
            <person name="Brown C.T."/>
            <person name="Hug L.A."/>
            <person name="Sharon I."/>
            <person name="Castelle C.J."/>
            <person name="Probst A.J."/>
            <person name="Thomas B.C."/>
            <person name="Singh A."/>
            <person name="Wilkins M.J."/>
            <person name="Karaoz U."/>
            <person name="Brodie E.L."/>
            <person name="Williams K.H."/>
            <person name="Hubbard S.S."/>
            <person name="Banfield J.F."/>
        </authorList>
    </citation>
    <scope>NUCLEOTIDE SEQUENCE [LARGE SCALE GENOMIC DNA]</scope>
</reference>
<evidence type="ECO:0000256" key="13">
    <source>
        <dbReference type="RuleBase" id="RU003785"/>
    </source>
</evidence>
<evidence type="ECO:0000313" key="15">
    <source>
        <dbReference type="Proteomes" id="UP000179001"/>
    </source>
</evidence>
<comment type="similarity">
    <text evidence="3 10 13">Belongs to the IPP transferase family.</text>
</comment>
<dbReference type="Pfam" id="PF01715">
    <property type="entry name" value="IPPT"/>
    <property type="match status" value="1"/>
</dbReference>
<evidence type="ECO:0000313" key="14">
    <source>
        <dbReference type="EMBL" id="OGF31828.1"/>
    </source>
</evidence>
<feature type="binding site" evidence="10">
    <location>
        <begin position="13"/>
        <end position="18"/>
    </location>
    <ligand>
        <name>substrate</name>
    </ligand>
</feature>
<comment type="subunit">
    <text evidence="10">Monomer.</text>
</comment>
<evidence type="ECO:0000256" key="12">
    <source>
        <dbReference type="RuleBase" id="RU003784"/>
    </source>
</evidence>
<evidence type="ECO:0000256" key="10">
    <source>
        <dbReference type="HAMAP-Rule" id="MF_00185"/>
    </source>
</evidence>
<keyword evidence="7 10" id="KW-0067">ATP-binding</keyword>
<dbReference type="InterPro" id="IPR027417">
    <property type="entry name" value="P-loop_NTPase"/>
</dbReference>
<feature type="region of interest" description="Interaction with substrate tRNA" evidence="10">
    <location>
        <begin position="36"/>
        <end position="39"/>
    </location>
</feature>
<dbReference type="NCBIfam" id="TIGR00174">
    <property type="entry name" value="miaA"/>
    <property type="match status" value="1"/>
</dbReference>
<protein>
    <recommendedName>
        <fullName evidence="10">tRNA dimethylallyltransferase</fullName>
        <ecNumber evidence="10">2.5.1.75</ecNumber>
    </recommendedName>
    <alternativeName>
        <fullName evidence="10">Dimethylallyl diphosphate:tRNA dimethylallyltransferase</fullName>
        <shortName evidence="10">DMAPP:tRNA dimethylallyltransferase</shortName>
        <shortName evidence="10">DMATase</shortName>
    </alternativeName>
    <alternativeName>
        <fullName evidence="10">Isopentenyl-diphosphate:tRNA isopentenyltransferase</fullName>
        <shortName evidence="10">IPP transferase</shortName>
        <shortName evidence="10">IPPT</shortName>
        <shortName evidence="10">IPTase</shortName>
    </alternativeName>
</protein>
<keyword evidence="4 10" id="KW-0808">Transferase</keyword>
<evidence type="ECO:0000256" key="2">
    <source>
        <dbReference type="ARBA" id="ARBA00003213"/>
    </source>
</evidence>
<evidence type="ECO:0000256" key="1">
    <source>
        <dbReference type="ARBA" id="ARBA00001946"/>
    </source>
</evidence>
<dbReference type="Proteomes" id="UP000179001">
    <property type="component" value="Unassembled WGS sequence"/>
</dbReference>
<evidence type="ECO:0000256" key="6">
    <source>
        <dbReference type="ARBA" id="ARBA00022741"/>
    </source>
</evidence>
<evidence type="ECO:0000256" key="5">
    <source>
        <dbReference type="ARBA" id="ARBA00022694"/>
    </source>
</evidence>
<dbReference type="EMBL" id="MFGJ01000007">
    <property type="protein sequence ID" value="OGF31828.1"/>
    <property type="molecule type" value="Genomic_DNA"/>
</dbReference>
<feature type="site" description="Interaction with substrate tRNA" evidence="10">
    <location>
        <position position="131"/>
    </location>
</feature>
<dbReference type="GO" id="GO:0006400">
    <property type="term" value="P:tRNA modification"/>
    <property type="evidence" value="ECO:0007669"/>
    <property type="project" value="TreeGrafter"/>
</dbReference>
<evidence type="ECO:0000256" key="7">
    <source>
        <dbReference type="ARBA" id="ARBA00022840"/>
    </source>
</evidence>
<comment type="caution">
    <text evidence="14">The sequence shown here is derived from an EMBL/GenBank/DDBJ whole genome shotgun (WGS) entry which is preliminary data.</text>
</comment>
<dbReference type="InterPro" id="IPR039657">
    <property type="entry name" value="Dimethylallyltransferase"/>
</dbReference>
<dbReference type="HAMAP" id="MF_00185">
    <property type="entry name" value="IPP_trans"/>
    <property type="match status" value="1"/>
</dbReference>
<dbReference type="EC" id="2.5.1.75" evidence="10"/>
<comment type="function">
    <text evidence="2 10 12">Catalyzes the transfer of a dimethylallyl group onto the adenine at position 37 in tRNAs that read codons beginning with uridine, leading to the formation of N6-(dimethylallyl)adenosine (i(6)A).</text>
</comment>